<evidence type="ECO:0000256" key="6">
    <source>
        <dbReference type="ARBA" id="ARBA00022989"/>
    </source>
</evidence>
<dbReference type="NCBIfam" id="TIGR02805">
    <property type="entry name" value="exbB2"/>
    <property type="match status" value="1"/>
</dbReference>
<dbReference type="AlphaFoldDB" id="A0A5M8FIT3"/>
<evidence type="ECO:0000256" key="7">
    <source>
        <dbReference type="ARBA" id="ARBA00023136"/>
    </source>
</evidence>
<evidence type="ECO:0000256" key="4">
    <source>
        <dbReference type="ARBA" id="ARBA00022692"/>
    </source>
</evidence>
<dbReference type="EMBL" id="VWXX01000015">
    <property type="protein sequence ID" value="KAA6184853.1"/>
    <property type="molecule type" value="Genomic_DNA"/>
</dbReference>
<accession>A0A5M8FIT3</accession>
<evidence type="ECO:0000256" key="2">
    <source>
        <dbReference type="ARBA" id="ARBA00022448"/>
    </source>
</evidence>
<dbReference type="InterPro" id="IPR002898">
    <property type="entry name" value="MotA_ExbB_proton_chnl"/>
</dbReference>
<evidence type="ECO:0000256" key="9">
    <source>
        <dbReference type="SAM" id="Phobius"/>
    </source>
</evidence>
<dbReference type="PANTHER" id="PTHR30625">
    <property type="entry name" value="PROTEIN TOLQ"/>
    <property type="match status" value="1"/>
</dbReference>
<comment type="caution">
    <text evidence="11">The sequence shown here is derived from an EMBL/GenBank/DDBJ whole genome shotgun (WGS) entry which is preliminary data.</text>
</comment>
<keyword evidence="7 9" id="KW-0472">Membrane</keyword>
<evidence type="ECO:0000313" key="12">
    <source>
        <dbReference type="Proteomes" id="UP000322981"/>
    </source>
</evidence>
<dbReference type="Proteomes" id="UP000322981">
    <property type="component" value="Unassembled WGS sequence"/>
</dbReference>
<evidence type="ECO:0000256" key="8">
    <source>
        <dbReference type="RuleBase" id="RU004057"/>
    </source>
</evidence>
<keyword evidence="4 9" id="KW-0812">Transmembrane</keyword>
<dbReference type="PANTHER" id="PTHR30625:SF15">
    <property type="entry name" value="BIOPOLYMER TRANSPORT PROTEIN EXBB"/>
    <property type="match status" value="1"/>
</dbReference>
<dbReference type="InterPro" id="IPR050790">
    <property type="entry name" value="ExbB/TolQ_transport"/>
</dbReference>
<evidence type="ECO:0000256" key="3">
    <source>
        <dbReference type="ARBA" id="ARBA00022475"/>
    </source>
</evidence>
<organism evidence="11 12">
    <name type="scientific">Thiohalocapsa marina</name>
    <dbReference type="NCBI Taxonomy" id="424902"/>
    <lineage>
        <taxon>Bacteria</taxon>
        <taxon>Pseudomonadati</taxon>
        <taxon>Pseudomonadota</taxon>
        <taxon>Gammaproteobacteria</taxon>
        <taxon>Chromatiales</taxon>
        <taxon>Chromatiaceae</taxon>
        <taxon>Thiohalocapsa</taxon>
    </lineage>
</organism>
<dbReference type="GO" id="GO:0005886">
    <property type="term" value="C:plasma membrane"/>
    <property type="evidence" value="ECO:0007669"/>
    <property type="project" value="UniProtKB-SubCell"/>
</dbReference>
<feature type="transmembrane region" description="Helical" evidence="9">
    <location>
        <begin position="20"/>
        <end position="45"/>
    </location>
</feature>
<evidence type="ECO:0000256" key="5">
    <source>
        <dbReference type="ARBA" id="ARBA00022927"/>
    </source>
</evidence>
<keyword evidence="12" id="KW-1185">Reference proteome</keyword>
<protein>
    <submittedName>
        <fullName evidence="11">TonB-system energizer ExbB</fullName>
    </submittedName>
</protein>
<proteinExistence type="inferred from homology"/>
<name>A0A5M8FIT3_9GAMM</name>
<evidence type="ECO:0000256" key="1">
    <source>
        <dbReference type="ARBA" id="ARBA00004651"/>
    </source>
</evidence>
<sequence length="164" mass="17594">MGDPQPGATSLDYLKAYLDYAILGVLGAMSFVMVFYVIERFLYLGHVDPASFRSGHELDIALTRHLTIIATIGANAPYVGLLGTVLGILITFHDIGQSGSIETGSVMLGLALALKATALGLLVAIPSLIFYNALLRRVEVLTAHWRAAREIATEGPQATAEPRR</sequence>
<dbReference type="GO" id="GO:0055085">
    <property type="term" value="P:transmembrane transport"/>
    <property type="evidence" value="ECO:0007669"/>
    <property type="project" value="InterPro"/>
</dbReference>
<dbReference type="OrthoDB" id="9805133at2"/>
<gene>
    <name evidence="11" type="primary">exbB</name>
    <name evidence="11" type="ORF">F2Q65_11115</name>
</gene>
<keyword evidence="3" id="KW-1003">Cell membrane</keyword>
<keyword evidence="2 8" id="KW-0813">Transport</keyword>
<keyword evidence="6 9" id="KW-1133">Transmembrane helix</keyword>
<feature type="transmembrane region" description="Helical" evidence="9">
    <location>
        <begin position="110"/>
        <end position="131"/>
    </location>
</feature>
<feature type="transmembrane region" description="Helical" evidence="9">
    <location>
        <begin position="66"/>
        <end position="90"/>
    </location>
</feature>
<evidence type="ECO:0000259" key="10">
    <source>
        <dbReference type="Pfam" id="PF01618"/>
    </source>
</evidence>
<dbReference type="Pfam" id="PF01618">
    <property type="entry name" value="MotA_ExbB"/>
    <property type="match status" value="1"/>
</dbReference>
<dbReference type="InterPro" id="IPR014172">
    <property type="entry name" value="TonB_ExbB_2"/>
</dbReference>
<reference evidence="11 12" key="1">
    <citation type="submission" date="2019-09" db="EMBL/GenBank/DDBJ databases">
        <title>Whole-genome sequence of the purple sulfur bacterium Thiohalocapsa marina DSM 19078.</title>
        <authorList>
            <person name="Kyndt J.A."/>
            <person name="Meyer T.E."/>
        </authorList>
    </citation>
    <scope>NUCLEOTIDE SEQUENCE [LARGE SCALE GENOMIC DNA]</scope>
    <source>
        <strain evidence="11 12">DSM 19078</strain>
    </source>
</reference>
<comment type="similarity">
    <text evidence="8">Belongs to the exbB/tolQ family.</text>
</comment>
<keyword evidence="5 8" id="KW-0653">Protein transport</keyword>
<comment type="subcellular location">
    <subcellularLocation>
        <location evidence="1">Cell membrane</location>
        <topology evidence="1">Multi-pass membrane protein</topology>
    </subcellularLocation>
    <subcellularLocation>
        <location evidence="8">Membrane</location>
        <topology evidence="8">Multi-pass membrane protein</topology>
    </subcellularLocation>
</comment>
<evidence type="ECO:0000313" key="11">
    <source>
        <dbReference type="EMBL" id="KAA6184853.1"/>
    </source>
</evidence>
<dbReference type="GO" id="GO:0017038">
    <property type="term" value="P:protein import"/>
    <property type="evidence" value="ECO:0007669"/>
    <property type="project" value="TreeGrafter"/>
</dbReference>
<feature type="domain" description="MotA/TolQ/ExbB proton channel" evidence="10">
    <location>
        <begin position="61"/>
        <end position="146"/>
    </location>
</feature>